<dbReference type="InterPro" id="IPR052574">
    <property type="entry name" value="CDIRP"/>
</dbReference>
<dbReference type="OrthoDB" id="1652165at2"/>
<dbReference type="Proteomes" id="UP000294564">
    <property type="component" value="Unassembled WGS sequence"/>
</dbReference>
<dbReference type="InterPro" id="IPR026444">
    <property type="entry name" value="Secre_tail"/>
</dbReference>
<dbReference type="GO" id="GO:0035591">
    <property type="term" value="F:signaling adaptor activity"/>
    <property type="evidence" value="ECO:0007669"/>
    <property type="project" value="TreeGrafter"/>
</dbReference>
<evidence type="ECO:0000256" key="2">
    <source>
        <dbReference type="ARBA" id="ARBA00022729"/>
    </source>
</evidence>
<organism evidence="6 7">
    <name type="scientific">Tenacibaculum skagerrakense</name>
    <dbReference type="NCBI Taxonomy" id="186571"/>
    <lineage>
        <taxon>Bacteria</taxon>
        <taxon>Pseudomonadati</taxon>
        <taxon>Bacteroidota</taxon>
        <taxon>Flavobacteriia</taxon>
        <taxon>Flavobacteriales</taxon>
        <taxon>Flavobacteriaceae</taxon>
        <taxon>Tenacibaculum</taxon>
    </lineage>
</organism>
<keyword evidence="3" id="KW-0677">Repeat</keyword>
<dbReference type="Pfam" id="PF18962">
    <property type="entry name" value="Por_Secre_tail"/>
    <property type="match status" value="1"/>
</dbReference>
<accession>A0A4R2NS86</accession>
<dbReference type="Gene3D" id="3.80.10.10">
    <property type="entry name" value="Ribonuclease Inhibitor"/>
    <property type="match status" value="1"/>
</dbReference>
<feature type="domain" description="Secretion system C-terminal sorting" evidence="5">
    <location>
        <begin position="237"/>
        <end position="305"/>
    </location>
</feature>
<dbReference type="InterPro" id="IPR032675">
    <property type="entry name" value="LRR_dom_sf"/>
</dbReference>
<dbReference type="AlphaFoldDB" id="A0A4R2NS86"/>
<dbReference type="RefSeq" id="WP_132794862.1">
    <property type="nucleotide sequence ID" value="NZ_SLXM01000005.1"/>
</dbReference>
<evidence type="ECO:0000313" key="6">
    <source>
        <dbReference type="EMBL" id="TCP24819.1"/>
    </source>
</evidence>
<reference evidence="6 7" key="1">
    <citation type="submission" date="2019-03" db="EMBL/GenBank/DDBJ databases">
        <title>Genomic Encyclopedia of Type Strains, Phase IV (KMG-IV): sequencing the most valuable type-strain genomes for metagenomic binning, comparative biology and taxonomic classification.</title>
        <authorList>
            <person name="Goeker M."/>
        </authorList>
    </citation>
    <scope>NUCLEOTIDE SEQUENCE [LARGE SCALE GENOMIC DNA]</scope>
    <source>
        <strain evidence="6 7">DSM 14836</strain>
    </source>
</reference>
<keyword evidence="2 4" id="KW-0732">Signal</keyword>
<evidence type="ECO:0000256" key="1">
    <source>
        <dbReference type="ARBA" id="ARBA00022614"/>
    </source>
</evidence>
<sequence length="306" mass="34864">MKRKLLYLLFLFITSFINCQNTFVPDDNFEKALIDLGVDDVLDNYVLTSNINNITYLNVFDKNISDLTGIKDFISLKELSIHFNNLKTVDLSKNTSLTYLQASGNELLTIDVSKNIHLETLVIRTNKINRIDLSNNKKLKELYIYGNQLTNLDVSQNKSLEFLWCSSNNLSSLNVQNGNNENFTRFDTRNNPNLNCVAVDNIDYSTSNWMDIDPHTSFGRACNTLNSDNYELNKFSIYPIPSTGIITIELLQDAKYKVTNIKGQILMNGNLTIGNNTLELKSFTKGVYFITLINSNTFQSKKLIIN</sequence>
<evidence type="ECO:0000259" key="5">
    <source>
        <dbReference type="Pfam" id="PF18962"/>
    </source>
</evidence>
<name>A0A4R2NS86_9FLAO</name>
<feature type="chain" id="PRO_5020785294" evidence="4">
    <location>
        <begin position="20"/>
        <end position="306"/>
    </location>
</feature>
<evidence type="ECO:0000256" key="3">
    <source>
        <dbReference type="ARBA" id="ARBA00022737"/>
    </source>
</evidence>
<dbReference type="EMBL" id="SLXM01000005">
    <property type="protein sequence ID" value="TCP24819.1"/>
    <property type="molecule type" value="Genomic_DNA"/>
</dbReference>
<dbReference type="PANTHER" id="PTHR47566">
    <property type="match status" value="1"/>
</dbReference>
<dbReference type="SUPFAM" id="SSF52058">
    <property type="entry name" value="L domain-like"/>
    <property type="match status" value="1"/>
</dbReference>
<feature type="signal peptide" evidence="4">
    <location>
        <begin position="1"/>
        <end position="19"/>
    </location>
</feature>
<evidence type="ECO:0000256" key="4">
    <source>
        <dbReference type="SAM" id="SignalP"/>
    </source>
</evidence>
<protein>
    <submittedName>
        <fullName evidence="6">Putative secreted protein (Por secretion system target)</fullName>
    </submittedName>
</protein>
<gene>
    <name evidence="6" type="ORF">EV195_105250</name>
</gene>
<dbReference type="NCBIfam" id="TIGR04183">
    <property type="entry name" value="Por_Secre_tail"/>
    <property type="match status" value="1"/>
</dbReference>
<evidence type="ECO:0000313" key="7">
    <source>
        <dbReference type="Proteomes" id="UP000294564"/>
    </source>
</evidence>
<comment type="caution">
    <text evidence="6">The sequence shown here is derived from an EMBL/GenBank/DDBJ whole genome shotgun (WGS) entry which is preliminary data.</text>
</comment>
<keyword evidence="1" id="KW-0433">Leucine-rich repeat</keyword>
<dbReference type="PANTHER" id="PTHR47566:SF1">
    <property type="entry name" value="PROTEIN NUD1"/>
    <property type="match status" value="1"/>
</dbReference>
<proteinExistence type="predicted"/>
<keyword evidence="7" id="KW-1185">Reference proteome</keyword>